<dbReference type="PANTHER" id="PTHR33938">
    <property type="entry name" value="FERULOYL ESTERASE B-RELATED"/>
    <property type="match status" value="1"/>
</dbReference>
<evidence type="ECO:0000313" key="9">
    <source>
        <dbReference type="EMBL" id="KAK0622323.1"/>
    </source>
</evidence>
<dbReference type="Proteomes" id="UP001175000">
    <property type="component" value="Unassembled WGS sequence"/>
</dbReference>
<keyword evidence="10" id="KW-1185">Reference proteome</keyword>
<comment type="similarity">
    <text evidence="1 8">Belongs to the tannase family.</text>
</comment>
<accession>A0AA39WVD9</accession>
<keyword evidence="2" id="KW-0719">Serine esterase</keyword>
<evidence type="ECO:0000256" key="2">
    <source>
        <dbReference type="ARBA" id="ARBA00022487"/>
    </source>
</evidence>
<keyword evidence="3" id="KW-0479">Metal-binding</keyword>
<sequence length="544" mass="58539">MCIMAYRLLALAVAFGRAAHCQSVPLAAPGCSPESLGLAAATNGIKILSSKTHSVTNYTFVNDQVENVTAADFFDFCNVTLSYTHPGWNDTVHLTTYLPPDWNGRFLALGGGGMAAGGEALLHLSPKLVTMLLKRRFAISTTDGGHPSDLEAAVDVNPPWVFTSPGNIDLSMLVNFASRSLHDMAVLGKALIRGAYGVGPEYAYFFGASTGGQQGHMLAQRYPDDFDGIVANKPGINWDKFFFSNVYAKLTMDLAGEYPSPCELDALSAAAVNACDELDGVRDGIISHPGICTFDPRTMAGNPFDCNGVPSTFSKIATEVAHAAYTGPRGPNGEFRWYGFSKDVPLHANGTGPAAVVCPEASTNRSSCSPPAFHMSDLWLRYFYAKDASLDLSSITREQFDDLFLTAVNEYESIIGTADPDLSRFKRAGGKMLSWHGMADQLVPVNGSTDYYDRVLAKDGEAQDFYRLFLAPGADHDVAGPGVSDEDCIDYIVDWVEHGRANDTLSAAGITPMGVATRRDICMYPRVQHYRGGDPSLSTSFACA</sequence>
<evidence type="ECO:0000256" key="6">
    <source>
        <dbReference type="ARBA" id="ARBA00022837"/>
    </source>
</evidence>
<keyword evidence="5 8" id="KW-0378">Hydrolase</keyword>
<dbReference type="SUPFAM" id="SSF53474">
    <property type="entry name" value="alpha/beta-Hydrolases"/>
    <property type="match status" value="2"/>
</dbReference>
<dbReference type="AlphaFoldDB" id="A0AA39WVD9"/>
<evidence type="ECO:0000256" key="1">
    <source>
        <dbReference type="ARBA" id="ARBA00006249"/>
    </source>
</evidence>
<dbReference type="Gene3D" id="3.40.50.1820">
    <property type="entry name" value="alpha/beta hydrolase"/>
    <property type="match status" value="2"/>
</dbReference>
<dbReference type="GO" id="GO:0030600">
    <property type="term" value="F:feruloyl esterase activity"/>
    <property type="evidence" value="ECO:0007669"/>
    <property type="project" value="UniProtKB-ARBA"/>
</dbReference>
<evidence type="ECO:0000256" key="3">
    <source>
        <dbReference type="ARBA" id="ARBA00022723"/>
    </source>
</evidence>
<dbReference type="InterPro" id="IPR011118">
    <property type="entry name" value="Tannase/feruloyl_esterase"/>
</dbReference>
<name>A0AA39WVD9_9PEZI</name>
<dbReference type="Pfam" id="PF07519">
    <property type="entry name" value="Tannase"/>
    <property type="match status" value="1"/>
</dbReference>
<evidence type="ECO:0000256" key="8">
    <source>
        <dbReference type="RuleBase" id="RU361238"/>
    </source>
</evidence>
<protein>
    <recommendedName>
        <fullName evidence="8">Carboxylic ester hydrolase</fullName>
        <ecNumber evidence="8">3.1.1.-</ecNumber>
    </recommendedName>
</protein>
<dbReference type="EC" id="3.1.1.-" evidence="8"/>
<evidence type="ECO:0000256" key="7">
    <source>
        <dbReference type="ARBA" id="ARBA00023157"/>
    </source>
</evidence>
<feature type="signal peptide" evidence="8">
    <location>
        <begin position="1"/>
        <end position="18"/>
    </location>
</feature>
<evidence type="ECO:0000256" key="5">
    <source>
        <dbReference type="ARBA" id="ARBA00022801"/>
    </source>
</evidence>
<gene>
    <name evidence="9" type="ORF">B0T14DRAFT_147144</name>
</gene>
<organism evidence="9 10">
    <name type="scientific">Immersiella caudata</name>
    <dbReference type="NCBI Taxonomy" id="314043"/>
    <lineage>
        <taxon>Eukaryota</taxon>
        <taxon>Fungi</taxon>
        <taxon>Dikarya</taxon>
        <taxon>Ascomycota</taxon>
        <taxon>Pezizomycotina</taxon>
        <taxon>Sordariomycetes</taxon>
        <taxon>Sordariomycetidae</taxon>
        <taxon>Sordariales</taxon>
        <taxon>Lasiosphaeriaceae</taxon>
        <taxon>Immersiella</taxon>
    </lineage>
</organism>
<reference evidence="9" key="1">
    <citation type="submission" date="2023-06" db="EMBL/GenBank/DDBJ databases">
        <title>Genome-scale phylogeny and comparative genomics of the fungal order Sordariales.</title>
        <authorList>
            <consortium name="Lawrence Berkeley National Laboratory"/>
            <person name="Hensen N."/>
            <person name="Bonometti L."/>
            <person name="Westerberg I."/>
            <person name="Brannstrom I.O."/>
            <person name="Guillou S."/>
            <person name="Cros-Aarteil S."/>
            <person name="Calhoun S."/>
            <person name="Haridas S."/>
            <person name="Kuo A."/>
            <person name="Mondo S."/>
            <person name="Pangilinan J."/>
            <person name="Riley R."/>
            <person name="Labutti K."/>
            <person name="Andreopoulos B."/>
            <person name="Lipzen A."/>
            <person name="Chen C."/>
            <person name="Yanf M."/>
            <person name="Daum C."/>
            <person name="Ng V."/>
            <person name="Clum A."/>
            <person name="Steindorff A."/>
            <person name="Ohm R."/>
            <person name="Martin F."/>
            <person name="Silar P."/>
            <person name="Natvig D."/>
            <person name="Lalanne C."/>
            <person name="Gautier V."/>
            <person name="Ament-Velasquez S.L."/>
            <person name="Kruys A."/>
            <person name="Hutchinson M.I."/>
            <person name="Powell A.J."/>
            <person name="Barry K."/>
            <person name="Miller A.N."/>
            <person name="Grigoriev I.V."/>
            <person name="Debuchy R."/>
            <person name="Gladieux P."/>
            <person name="Thoren M.H."/>
            <person name="Johannesson H."/>
        </authorList>
    </citation>
    <scope>NUCLEOTIDE SEQUENCE</scope>
    <source>
        <strain evidence="9">CBS 606.72</strain>
    </source>
</reference>
<evidence type="ECO:0000256" key="4">
    <source>
        <dbReference type="ARBA" id="ARBA00022729"/>
    </source>
</evidence>
<feature type="chain" id="PRO_5041485780" description="Carboxylic ester hydrolase" evidence="8">
    <location>
        <begin position="19"/>
        <end position="544"/>
    </location>
</feature>
<dbReference type="InterPro" id="IPR029058">
    <property type="entry name" value="AB_hydrolase_fold"/>
</dbReference>
<dbReference type="GO" id="GO:0046872">
    <property type="term" value="F:metal ion binding"/>
    <property type="evidence" value="ECO:0007669"/>
    <property type="project" value="UniProtKB-KW"/>
</dbReference>
<comment type="caution">
    <text evidence="9">The sequence shown here is derived from an EMBL/GenBank/DDBJ whole genome shotgun (WGS) entry which is preliminary data.</text>
</comment>
<keyword evidence="4 8" id="KW-0732">Signal</keyword>
<keyword evidence="7" id="KW-1015">Disulfide bond</keyword>
<keyword evidence="6" id="KW-0106">Calcium</keyword>
<proteinExistence type="inferred from homology"/>
<dbReference type="EMBL" id="JAULSU010000003">
    <property type="protein sequence ID" value="KAK0622323.1"/>
    <property type="molecule type" value="Genomic_DNA"/>
</dbReference>
<evidence type="ECO:0000313" key="10">
    <source>
        <dbReference type="Proteomes" id="UP001175000"/>
    </source>
</evidence>
<dbReference type="PANTHER" id="PTHR33938:SF8">
    <property type="entry name" value="CARBOXYLIC ESTER HYDROLASE"/>
    <property type="match status" value="1"/>
</dbReference>